<dbReference type="Pfam" id="PF01036">
    <property type="entry name" value="Bac_rhodopsin"/>
    <property type="match status" value="1"/>
</dbReference>
<evidence type="ECO:0000256" key="1">
    <source>
        <dbReference type="ARBA" id="ARBA00004141"/>
    </source>
</evidence>
<dbReference type="InterPro" id="IPR001425">
    <property type="entry name" value="Arc/bac/fun_rhodopsins"/>
</dbReference>
<evidence type="ECO:0000256" key="5">
    <source>
        <dbReference type="ARBA" id="ARBA00022692"/>
    </source>
</evidence>
<organism evidence="12 13">
    <name type="scientific">Halalkaliarchaeum desulfuricum</name>
    <dbReference type="NCBI Taxonomy" id="2055893"/>
    <lineage>
        <taxon>Archaea</taxon>
        <taxon>Methanobacteriati</taxon>
        <taxon>Methanobacteriota</taxon>
        <taxon>Stenosarchaea group</taxon>
        <taxon>Halobacteria</taxon>
        <taxon>Halobacteriales</taxon>
        <taxon>Haloferacaceae</taxon>
        <taxon>Halalkaliarchaeum</taxon>
    </lineage>
</organism>
<name>A0A343TMT0_9EURY</name>
<keyword evidence="3" id="KW-0600">Photoreceptor protein</keyword>
<keyword evidence="9 11" id="KW-0472">Membrane</keyword>
<dbReference type="GeneID" id="37879144"/>
<dbReference type="AlphaFoldDB" id="A0A343TMT0"/>
<dbReference type="EMBL" id="CP025066">
    <property type="protein sequence ID" value="AUX10402.1"/>
    <property type="molecule type" value="Genomic_DNA"/>
</dbReference>
<keyword evidence="4" id="KW-0716">Sensory transduction</keyword>
<feature type="transmembrane region" description="Helical" evidence="11">
    <location>
        <begin position="219"/>
        <end position="240"/>
    </location>
</feature>
<evidence type="ECO:0000256" key="3">
    <source>
        <dbReference type="ARBA" id="ARBA00022543"/>
    </source>
</evidence>
<reference evidence="13" key="1">
    <citation type="submission" date="2017-11" db="EMBL/GenBank/DDBJ databases">
        <title>Phenotypic and genomic properties of facultatively anaerobic sulfur-reducing natronoarchaea from hypersaline soda lakes.</title>
        <authorList>
            <person name="Sorokin D.Y."/>
            <person name="Kublanov I.V."/>
            <person name="Roman P."/>
            <person name="Sinninghe Damste J.S."/>
            <person name="Golyshin P.N."/>
            <person name="Rojo D."/>
            <person name="Ciordia S."/>
            <person name="Mena M.D.C."/>
            <person name="Ferrer M."/>
            <person name="Messina E."/>
            <person name="Smedile F."/>
            <person name="La Spada G."/>
            <person name="La Cono V."/>
            <person name="Yakimov M.M."/>
        </authorList>
    </citation>
    <scope>NUCLEOTIDE SEQUENCE [LARGE SCALE GENOMIC DNA]</scope>
    <source>
        <strain evidence="13">AArc-Sl</strain>
    </source>
</reference>
<dbReference type="PANTHER" id="PTHR28286">
    <property type="match status" value="1"/>
</dbReference>
<evidence type="ECO:0000256" key="11">
    <source>
        <dbReference type="SAM" id="Phobius"/>
    </source>
</evidence>
<evidence type="ECO:0000313" key="12">
    <source>
        <dbReference type="EMBL" id="AUX10402.1"/>
    </source>
</evidence>
<evidence type="ECO:0000256" key="7">
    <source>
        <dbReference type="ARBA" id="ARBA00022989"/>
    </source>
</evidence>
<feature type="transmembrane region" description="Helical" evidence="11">
    <location>
        <begin position="186"/>
        <end position="207"/>
    </location>
</feature>
<comment type="similarity">
    <text evidence="2">Belongs to the archaeal/bacterial/fungal opsin family.</text>
</comment>
<evidence type="ECO:0000313" key="13">
    <source>
        <dbReference type="Proteomes" id="UP000263012"/>
    </source>
</evidence>
<gene>
    <name evidence="12" type="ORF">AArcSl_2787</name>
</gene>
<feature type="transmembrane region" description="Helical" evidence="11">
    <location>
        <begin position="39"/>
        <end position="61"/>
    </location>
</feature>
<dbReference type="GO" id="GO:0009881">
    <property type="term" value="F:photoreceptor activity"/>
    <property type="evidence" value="ECO:0007669"/>
    <property type="project" value="UniProtKB-KW"/>
</dbReference>
<protein>
    <submittedName>
        <fullName evidence="12">Halorhodopsin</fullName>
    </submittedName>
</protein>
<comment type="subcellular location">
    <subcellularLocation>
        <location evidence="1">Membrane</location>
        <topology evidence="1">Multi-pass membrane protein</topology>
    </subcellularLocation>
</comment>
<evidence type="ECO:0000256" key="4">
    <source>
        <dbReference type="ARBA" id="ARBA00022606"/>
    </source>
</evidence>
<dbReference type="GO" id="GO:0016020">
    <property type="term" value="C:membrane"/>
    <property type="evidence" value="ECO:0007669"/>
    <property type="project" value="UniProtKB-SubCell"/>
</dbReference>
<feature type="transmembrane region" description="Helical" evidence="11">
    <location>
        <begin position="133"/>
        <end position="151"/>
    </location>
</feature>
<dbReference type="PRINTS" id="PR00251">
    <property type="entry name" value="BACTRLOPSIN"/>
</dbReference>
<dbReference type="Proteomes" id="UP000263012">
    <property type="component" value="Chromosome"/>
</dbReference>
<dbReference type="OrthoDB" id="186372at2157"/>
<sequence length="300" mass="32796">MTELLAAETVALAGALPIDSVLAADVTQSQMFEYLQEDALLNSSLWINIALAGLSILLFVYMGRNIENSRAKLIWVATLWVPLVSIASYTGLASGLTLGVLQMPPGHALHGGELVLADGTTIDDGAITMWGRYLTWTLSTPFILLALGLLANTNFTKLFTIIVADISIMVTGLAAALTTSSYAMRWFWYFISVSFFLVVVYILLVEWPEDAKAAGTAEIFNLLKLLTVVLWFGYTIWWALGNEGLALIESVAITSWGYSIFDILAKYVFAFLLLNWITDNESIIAEHTTFESGTAAPSDD</sequence>
<dbReference type="KEGG" id="hdf:AArcSl_2787"/>
<accession>A0A343TMT0</accession>
<dbReference type="SMART" id="SM01021">
    <property type="entry name" value="Bac_rhodopsin"/>
    <property type="match status" value="1"/>
</dbReference>
<evidence type="ECO:0000256" key="10">
    <source>
        <dbReference type="ARBA" id="ARBA00023170"/>
    </source>
</evidence>
<dbReference type="GO" id="GO:0007602">
    <property type="term" value="P:phototransduction"/>
    <property type="evidence" value="ECO:0007669"/>
    <property type="project" value="UniProtKB-KW"/>
</dbReference>
<keyword evidence="6" id="KW-0681">Retinal protein</keyword>
<dbReference type="SUPFAM" id="SSF81321">
    <property type="entry name" value="Family A G protein-coupled receptor-like"/>
    <property type="match status" value="1"/>
</dbReference>
<evidence type="ECO:0000256" key="8">
    <source>
        <dbReference type="ARBA" id="ARBA00022991"/>
    </source>
</evidence>
<proteinExistence type="inferred from homology"/>
<keyword evidence="13" id="KW-1185">Reference proteome</keyword>
<keyword evidence="5 11" id="KW-0812">Transmembrane</keyword>
<feature type="transmembrane region" description="Helical" evidence="11">
    <location>
        <begin position="73"/>
        <end position="96"/>
    </location>
</feature>
<keyword evidence="10" id="KW-0675">Receptor</keyword>
<keyword evidence="8" id="KW-0157">Chromophore</keyword>
<dbReference type="Gene3D" id="1.20.1070.10">
    <property type="entry name" value="Rhodopsin 7-helix transmembrane proteins"/>
    <property type="match status" value="1"/>
</dbReference>
<feature type="transmembrane region" description="Helical" evidence="11">
    <location>
        <begin position="256"/>
        <end position="277"/>
    </location>
</feature>
<evidence type="ECO:0000256" key="9">
    <source>
        <dbReference type="ARBA" id="ARBA00023136"/>
    </source>
</evidence>
<keyword evidence="7 11" id="KW-1133">Transmembrane helix</keyword>
<dbReference type="RefSeq" id="WP_119820609.1">
    <property type="nucleotide sequence ID" value="NZ_CP025066.1"/>
</dbReference>
<dbReference type="PANTHER" id="PTHR28286:SF2">
    <property type="entry name" value="BACTERIORHODOPSIN _OPSIN, NOPA (EUROFUNG)"/>
    <property type="match status" value="1"/>
</dbReference>
<evidence type="ECO:0000256" key="6">
    <source>
        <dbReference type="ARBA" id="ARBA00022925"/>
    </source>
</evidence>
<evidence type="ECO:0000256" key="2">
    <source>
        <dbReference type="ARBA" id="ARBA00008130"/>
    </source>
</evidence>
<feature type="transmembrane region" description="Helical" evidence="11">
    <location>
        <begin position="158"/>
        <end position="180"/>
    </location>
</feature>